<dbReference type="RefSeq" id="WP_305010834.1">
    <property type="nucleotide sequence ID" value="NZ_JAUQSX010000003.1"/>
</dbReference>
<reference evidence="2" key="1">
    <citation type="submission" date="2023-07" db="EMBL/GenBank/DDBJ databases">
        <authorList>
            <person name="Kim M.K."/>
        </authorList>
    </citation>
    <scope>NUCLEOTIDE SEQUENCE</scope>
    <source>
        <strain evidence="2">M29</strain>
    </source>
</reference>
<gene>
    <name evidence="2" type="ORF">Q5H92_07255</name>
</gene>
<evidence type="ECO:0000313" key="3">
    <source>
        <dbReference type="Proteomes" id="UP001167796"/>
    </source>
</evidence>
<accession>A0ABT9A8I6</accession>
<evidence type="ECO:0000313" key="2">
    <source>
        <dbReference type="EMBL" id="MDO7846145.1"/>
    </source>
</evidence>
<sequence length="293" mass="32245">MQKLPKILLTGAALTVAAVVVARATARPKIQKIATSVKSEKHFSSSILLWVRPDKPREATMARWKGPHAKIIAATEGFEQYRQLHFREQNTGLWPATPGVETAIPASRRVDGVAEVTLAGLTSPLKGKAQTKLAYADEVNLFQRTILYAGLPGWSRWYQVAPAGTVVGTRSLVFLRRREGASAAQFRRFIDEELAPALANTGSLKELRTQNFMAWKKSLWDTPNVAHDNAPADQFHASVLLGFADEAAEKAFFSQPLLESLSQRLALFCSAAHAYQLTEAPTFVEHGQNLTAR</sequence>
<proteinExistence type="predicted"/>
<keyword evidence="3" id="KW-1185">Reference proteome</keyword>
<feature type="signal peptide" evidence="1">
    <location>
        <begin position="1"/>
        <end position="22"/>
    </location>
</feature>
<keyword evidence="1" id="KW-0732">Signal</keyword>
<name>A0ABT9A8I6_9BACT</name>
<dbReference type="EMBL" id="JAUQSX010000003">
    <property type="protein sequence ID" value="MDO7846145.1"/>
    <property type="molecule type" value="Genomic_DNA"/>
</dbReference>
<feature type="chain" id="PRO_5046863832" evidence="1">
    <location>
        <begin position="23"/>
        <end position="293"/>
    </location>
</feature>
<organism evidence="2 3">
    <name type="scientific">Hymenobacter mellowenesis</name>
    <dbReference type="NCBI Taxonomy" id="3063995"/>
    <lineage>
        <taxon>Bacteria</taxon>
        <taxon>Pseudomonadati</taxon>
        <taxon>Bacteroidota</taxon>
        <taxon>Cytophagia</taxon>
        <taxon>Cytophagales</taxon>
        <taxon>Hymenobacteraceae</taxon>
        <taxon>Hymenobacter</taxon>
    </lineage>
</organism>
<dbReference type="Gene3D" id="3.30.70.100">
    <property type="match status" value="1"/>
</dbReference>
<dbReference type="Proteomes" id="UP001167796">
    <property type="component" value="Unassembled WGS sequence"/>
</dbReference>
<evidence type="ECO:0000256" key="1">
    <source>
        <dbReference type="SAM" id="SignalP"/>
    </source>
</evidence>
<protein>
    <submittedName>
        <fullName evidence="2">Strictosidine synthase</fullName>
    </submittedName>
</protein>
<comment type="caution">
    <text evidence="2">The sequence shown here is derived from an EMBL/GenBank/DDBJ whole genome shotgun (WGS) entry which is preliminary data.</text>
</comment>